<reference evidence="1 2" key="1">
    <citation type="submission" date="2015-09" db="EMBL/GenBank/DDBJ databases">
        <authorList>
            <consortium name="Pathogen Informatics"/>
        </authorList>
    </citation>
    <scope>NUCLEOTIDE SEQUENCE [LARGE SCALE GENOMIC DNA]</scope>
    <source>
        <strain evidence="1 2">2789STDY5834948</strain>
    </source>
</reference>
<protein>
    <submittedName>
        <fullName evidence="1">Uncharacterized protein</fullName>
    </submittedName>
</protein>
<dbReference type="RefSeq" id="WP_022193188.1">
    <property type="nucleotide sequence ID" value="NZ_CZBM01000002.1"/>
</dbReference>
<evidence type="ECO:0000313" key="2">
    <source>
        <dbReference type="Proteomes" id="UP000095332"/>
    </source>
</evidence>
<accession>A0A174RVF2</accession>
<dbReference type="Proteomes" id="UP000095332">
    <property type="component" value="Unassembled WGS sequence"/>
</dbReference>
<organism evidence="1 2">
    <name type="scientific">Parabacteroides distasonis</name>
    <dbReference type="NCBI Taxonomy" id="823"/>
    <lineage>
        <taxon>Bacteria</taxon>
        <taxon>Pseudomonadati</taxon>
        <taxon>Bacteroidota</taxon>
        <taxon>Bacteroidia</taxon>
        <taxon>Bacteroidales</taxon>
        <taxon>Tannerellaceae</taxon>
        <taxon>Parabacteroides</taxon>
    </lineage>
</organism>
<sequence length="91" mass="10419">MKENLDLNQILFDELVEFPRKRLGISIREFCAEAHVGTATYSKAKKKSINPQSLTRLVQELCVEMDEPEFIGYGAGALKEVYRAMRHGMEK</sequence>
<evidence type="ECO:0000313" key="1">
    <source>
        <dbReference type="EMBL" id="CUP88051.1"/>
    </source>
</evidence>
<proteinExistence type="predicted"/>
<dbReference type="AlphaFoldDB" id="A0A174RVF2"/>
<name>A0A174RVF2_PARDI</name>
<gene>
    <name evidence="1" type="ORF">ERS852560_00881</name>
</gene>
<dbReference type="EMBL" id="CZBM01000002">
    <property type="protein sequence ID" value="CUP88051.1"/>
    <property type="molecule type" value="Genomic_DNA"/>
</dbReference>